<reference evidence="1 2" key="1">
    <citation type="submission" date="2019-01" db="EMBL/GenBank/DDBJ databases">
        <title>Egibacter rhizosphaerae EGI 80759T.</title>
        <authorList>
            <person name="Chen D.-D."/>
            <person name="Tian Y."/>
            <person name="Jiao J.-Y."/>
            <person name="Zhang X.-T."/>
            <person name="Zhang Y.-G."/>
            <person name="Zhang Y."/>
            <person name="Xiao M."/>
            <person name="Shu W.-S."/>
            <person name="Li W.-J."/>
        </authorList>
    </citation>
    <scope>NUCLEOTIDE SEQUENCE [LARGE SCALE GENOMIC DNA]</scope>
    <source>
        <strain evidence="1 2">EGI 80759</strain>
    </source>
</reference>
<evidence type="ECO:0000313" key="1">
    <source>
        <dbReference type="EMBL" id="QBI18204.1"/>
    </source>
</evidence>
<dbReference type="EMBL" id="CP036402">
    <property type="protein sequence ID" value="QBI18204.1"/>
    <property type="molecule type" value="Genomic_DNA"/>
</dbReference>
<dbReference type="KEGG" id="erz:ER308_00520"/>
<accession>A0A411YAH1</accession>
<organism evidence="1 2">
    <name type="scientific">Egibacter rhizosphaerae</name>
    <dbReference type="NCBI Taxonomy" id="1670831"/>
    <lineage>
        <taxon>Bacteria</taxon>
        <taxon>Bacillati</taxon>
        <taxon>Actinomycetota</taxon>
        <taxon>Nitriliruptoria</taxon>
        <taxon>Egibacterales</taxon>
        <taxon>Egibacteraceae</taxon>
        <taxon>Egibacter</taxon>
    </lineage>
</organism>
<dbReference type="AlphaFoldDB" id="A0A411YAH1"/>
<proteinExistence type="predicted"/>
<protein>
    <submittedName>
        <fullName evidence="1">Uncharacterized protein</fullName>
    </submittedName>
</protein>
<keyword evidence="2" id="KW-1185">Reference proteome</keyword>
<dbReference type="RefSeq" id="WP_131153202.1">
    <property type="nucleotide sequence ID" value="NZ_CP036402.1"/>
</dbReference>
<dbReference type="Proteomes" id="UP000291469">
    <property type="component" value="Chromosome"/>
</dbReference>
<name>A0A411YAH1_9ACTN</name>
<sequence length="273" mass="29556">MSMQQRSQRRLSPHAGGTLILRVLLLCGTVVVLQGCLPADGEDAALLSPGEEGSTSTAKSAAAETLGPEDLNWPVEIEYILGGTVQPGTEGRVESVTHVFRAAAWNDWFDARYDRDGELVSCTQRTPDTLRTSIQSCSEGWQTTRDHPPEERIAPNPHLRPADLEAVRAAPHDAVEAQATVAERLDISEDELVSSAEASIIDCRHEQSAYCGDSDGEIDVEVEQVAHEGSGMILEYRETADGVPVSYLEVEGLRALDEDEWSDSAETLTRSGG</sequence>
<gene>
    <name evidence="1" type="ORF">ER308_00520</name>
</gene>
<evidence type="ECO:0000313" key="2">
    <source>
        <dbReference type="Proteomes" id="UP000291469"/>
    </source>
</evidence>